<reference evidence="7" key="1">
    <citation type="submission" date="2021-01" db="EMBL/GenBank/DDBJ databases">
        <authorList>
            <person name="Corre E."/>
            <person name="Pelletier E."/>
            <person name="Niang G."/>
            <person name="Scheremetjew M."/>
            <person name="Finn R."/>
            <person name="Kale V."/>
            <person name="Holt S."/>
            <person name="Cochrane G."/>
            <person name="Meng A."/>
            <person name="Brown T."/>
            <person name="Cohen L."/>
        </authorList>
    </citation>
    <scope>NUCLEOTIDE SEQUENCE</scope>
    <source>
        <strain evidence="7">CCAP 955/1</strain>
    </source>
</reference>
<evidence type="ECO:0000256" key="3">
    <source>
        <dbReference type="ARBA" id="ARBA00022833"/>
    </source>
</evidence>
<dbReference type="Gene3D" id="3.40.50.1820">
    <property type="entry name" value="alpha/beta hydrolase"/>
    <property type="match status" value="1"/>
</dbReference>
<protein>
    <recommendedName>
        <fullName evidence="6">RanBP2-type domain-containing protein</fullName>
    </recommendedName>
</protein>
<feature type="compositionally biased region" description="Polar residues" evidence="5">
    <location>
        <begin position="525"/>
        <end position="535"/>
    </location>
</feature>
<evidence type="ECO:0000256" key="5">
    <source>
        <dbReference type="SAM" id="MobiDB-lite"/>
    </source>
</evidence>
<feature type="region of interest" description="Disordered" evidence="5">
    <location>
        <begin position="364"/>
        <end position="398"/>
    </location>
</feature>
<organism evidence="7">
    <name type="scientific">Spumella elongata</name>
    <dbReference type="NCBI Taxonomy" id="89044"/>
    <lineage>
        <taxon>Eukaryota</taxon>
        <taxon>Sar</taxon>
        <taxon>Stramenopiles</taxon>
        <taxon>Ochrophyta</taxon>
        <taxon>Chrysophyceae</taxon>
        <taxon>Chromulinales</taxon>
        <taxon>Chromulinaceae</taxon>
        <taxon>Spumella</taxon>
    </lineage>
</organism>
<dbReference type="SUPFAM" id="SSF53474">
    <property type="entry name" value="alpha/beta-Hydrolases"/>
    <property type="match status" value="1"/>
</dbReference>
<dbReference type="EMBL" id="HBIC01026123">
    <property type="protein sequence ID" value="CAE0284134.1"/>
    <property type="molecule type" value="Transcribed_RNA"/>
</dbReference>
<dbReference type="Pfam" id="PF12146">
    <property type="entry name" value="Hydrolase_4"/>
    <property type="match status" value="1"/>
</dbReference>
<dbReference type="GO" id="GO:0008270">
    <property type="term" value="F:zinc ion binding"/>
    <property type="evidence" value="ECO:0007669"/>
    <property type="project" value="UniProtKB-KW"/>
</dbReference>
<dbReference type="InterPro" id="IPR022742">
    <property type="entry name" value="Hydrolase_4"/>
</dbReference>
<feature type="region of interest" description="Disordered" evidence="5">
    <location>
        <begin position="498"/>
        <end position="585"/>
    </location>
</feature>
<dbReference type="PANTHER" id="PTHR43358:SF4">
    <property type="entry name" value="ALPHA_BETA HYDROLASE FOLD-1 DOMAIN-CONTAINING PROTEIN"/>
    <property type="match status" value="1"/>
</dbReference>
<keyword evidence="2 4" id="KW-0863">Zinc-finger</keyword>
<feature type="compositionally biased region" description="Low complexity" evidence="5">
    <location>
        <begin position="552"/>
        <end position="579"/>
    </location>
</feature>
<dbReference type="SUPFAM" id="SSF90209">
    <property type="entry name" value="Ran binding protein zinc finger-like"/>
    <property type="match status" value="1"/>
</dbReference>
<evidence type="ECO:0000259" key="6">
    <source>
        <dbReference type="PROSITE" id="PS50199"/>
    </source>
</evidence>
<dbReference type="PROSITE" id="PS01358">
    <property type="entry name" value="ZF_RANBP2_1"/>
    <property type="match status" value="1"/>
</dbReference>
<dbReference type="PANTHER" id="PTHR43358">
    <property type="entry name" value="ALPHA/BETA-HYDROLASE"/>
    <property type="match status" value="1"/>
</dbReference>
<dbReference type="AlphaFoldDB" id="A0A7S3H3D9"/>
<keyword evidence="3" id="KW-0862">Zinc</keyword>
<name>A0A7S3H3D9_9STRA</name>
<feature type="domain" description="RanBP2-type" evidence="6">
    <location>
        <begin position="655"/>
        <end position="684"/>
    </location>
</feature>
<sequence>MGNRSSNSAAADGDESTPPPPPEPRAPSYYTMIKNSYQQLVNAIIRPPRCAYDISKLGPPTFVFCGRTIIRRDFNLVNPREQRICCSMWEPSDSDRPNPSLPCIVYMHGNSSSRLEGLSVLSLALTLGATLFAFDFAGSGQSDGDYVSLGVFEKEDLQCVMDFLRAGGTTSSIALWGRSMGAATALLYAERDPSVAAMVLDSAFSSLVTLAEEIVELGRKQGLFAPGFLVRMALQFVRSSVLKTAGFDIRTVTPIESAAKCFSPVMLIAAEGDHFVSKTHSEAILEVYGGDKNLVLVDGDHNTARPRFLYDSVGIFLQQTLQIPAAWMLPEGEPYIRRLPWSYIPHAHNPHAPHFIPSVTHVGTKHPMQSPATSPQYTPHIDGTSEQKGVVSPEHRPEGTVWADVNGQEEEMSFDEMLALSIMMNEGDGNGGGGSYDEYGSPHSFEYDEFAPQYDPACDPQYDLSDTVGASASAEAAMQANVTNSLFNLMSGGGHGCVANDPNTPELTPPNSTTAAGAGKKSSKQATPSTNANHSNKAEVAPTPSKQAQMNSSGRYRPSTSSTPSQSVSKGQSQSSPSGFAVYDPVMIPNENTKHHLPYTPISAHAVATSATSVSASTATAHDTTTNGVSMHKPARGVVAPHSVTDETPNNDRVQAAEWRCTMCTLHNSGLTDTCESCGIMRSS</sequence>
<dbReference type="InterPro" id="IPR052920">
    <property type="entry name" value="DNA-binding_regulatory"/>
</dbReference>
<dbReference type="PROSITE" id="PS50199">
    <property type="entry name" value="ZF_RANBP2_2"/>
    <property type="match status" value="1"/>
</dbReference>
<keyword evidence="1" id="KW-0479">Metal-binding</keyword>
<feature type="region of interest" description="Disordered" evidence="5">
    <location>
        <begin position="1"/>
        <end position="28"/>
    </location>
</feature>
<evidence type="ECO:0000313" key="7">
    <source>
        <dbReference type="EMBL" id="CAE0284134.1"/>
    </source>
</evidence>
<evidence type="ECO:0000256" key="4">
    <source>
        <dbReference type="PROSITE-ProRule" id="PRU00322"/>
    </source>
</evidence>
<feature type="compositionally biased region" description="Polar residues" evidence="5">
    <location>
        <begin position="501"/>
        <end position="511"/>
    </location>
</feature>
<dbReference type="InterPro" id="IPR029058">
    <property type="entry name" value="AB_hydrolase_fold"/>
</dbReference>
<evidence type="ECO:0000256" key="2">
    <source>
        <dbReference type="ARBA" id="ARBA00022771"/>
    </source>
</evidence>
<accession>A0A7S3H3D9</accession>
<gene>
    <name evidence="7" type="ORF">SELO1098_LOCUS12969</name>
</gene>
<dbReference type="InterPro" id="IPR036443">
    <property type="entry name" value="Znf_RanBP2_sf"/>
</dbReference>
<evidence type="ECO:0000256" key="1">
    <source>
        <dbReference type="ARBA" id="ARBA00022723"/>
    </source>
</evidence>
<dbReference type="InterPro" id="IPR001876">
    <property type="entry name" value="Znf_RanBP2"/>
</dbReference>
<proteinExistence type="predicted"/>